<name>A0A2L2SZM3_9HYPO</name>
<evidence type="ECO:0000256" key="1">
    <source>
        <dbReference type="SAM" id="MobiDB-lite"/>
    </source>
</evidence>
<evidence type="ECO:0000313" key="3">
    <source>
        <dbReference type="Proteomes" id="UP000245910"/>
    </source>
</evidence>
<organism evidence="2 3">
    <name type="scientific">Fusarium venenatum</name>
    <dbReference type="NCBI Taxonomy" id="56646"/>
    <lineage>
        <taxon>Eukaryota</taxon>
        <taxon>Fungi</taxon>
        <taxon>Dikarya</taxon>
        <taxon>Ascomycota</taxon>
        <taxon>Pezizomycotina</taxon>
        <taxon>Sordariomycetes</taxon>
        <taxon>Hypocreomycetidae</taxon>
        <taxon>Hypocreales</taxon>
        <taxon>Nectriaceae</taxon>
        <taxon>Fusarium</taxon>
    </lineage>
</organism>
<feature type="region of interest" description="Disordered" evidence="1">
    <location>
        <begin position="19"/>
        <end position="38"/>
    </location>
</feature>
<keyword evidence="3" id="KW-1185">Reference proteome</keyword>
<evidence type="ECO:0008006" key="4">
    <source>
        <dbReference type="Google" id="ProtNLM"/>
    </source>
</evidence>
<sequence>MTTTTTTQSVPIELCQVSEQPNVRGGATSPDSTGPEPKSLGRVVYLKILSACFSFLVAGVNDGSVGALIPYMIRDYEINTAIVSSVSWIWEL</sequence>
<reference evidence="3" key="1">
    <citation type="submission" date="2014-10" db="EMBL/GenBank/DDBJ databases">
        <authorList>
            <person name="King R."/>
        </authorList>
    </citation>
    <scope>NUCLEOTIDE SEQUENCE [LARGE SCALE GENOMIC DNA]</scope>
    <source>
        <strain evidence="3">A3/5</strain>
    </source>
</reference>
<accession>A0A2L2SZM3</accession>
<evidence type="ECO:0000313" key="2">
    <source>
        <dbReference type="EMBL" id="CEI63612.1"/>
    </source>
</evidence>
<proteinExistence type="predicted"/>
<dbReference type="AlphaFoldDB" id="A0A2L2SZM3"/>
<dbReference type="EMBL" id="LN649229">
    <property type="protein sequence ID" value="CEI63612.1"/>
    <property type="molecule type" value="Genomic_DNA"/>
</dbReference>
<protein>
    <recommendedName>
        <fullName evidence="4">Major facilitator superfamily (MFS) profile domain-containing protein</fullName>
    </recommendedName>
</protein>
<dbReference type="Proteomes" id="UP000245910">
    <property type="component" value="Chromosome I"/>
</dbReference>